<dbReference type="InterPro" id="IPR050964">
    <property type="entry name" value="Striated_Muscle_Regulatory"/>
</dbReference>
<accession>A0AAN7P057</accession>
<keyword evidence="8" id="KW-1185">Reference proteome</keyword>
<dbReference type="Proteomes" id="UP001353858">
    <property type="component" value="Unassembled WGS sequence"/>
</dbReference>
<keyword evidence="4" id="KW-0472">Membrane</keyword>
<dbReference type="Pfam" id="PF00041">
    <property type="entry name" value="fn3"/>
    <property type="match status" value="2"/>
</dbReference>
<feature type="domain" description="Fibronectin type-III" evidence="6">
    <location>
        <begin position="56"/>
        <end position="156"/>
    </location>
</feature>
<feature type="domain" description="Fibronectin type-III" evidence="6">
    <location>
        <begin position="352"/>
        <end position="445"/>
    </location>
</feature>
<feature type="compositionally biased region" description="Basic and acidic residues" evidence="3">
    <location>
        <begin position="1168"/>
        <end position="1180"/>
    </location>
</feature>
<name>A0AAN7P057_9COLE</name>
<feature type="region of interest" description="Disordered" evidence="3">
    <location>
        <begin position="1071"/>
        <end position="1116"/>
    </location>
</feature>
<feature type="domain" description="Ig-like" evidence="5">
    <location>
        <begin position="253"/>
        <end position="347"/>
    </location>
</feature>
<sequence length="1415" mass="160114">MKIYINYKNKLGHVSLSFLSVVFKLCAMGNTSAKPHRRFNQNKKQVHWKAADRPGPPGKPQLVSESELTPDVVTIRWDPSKFDGGSPIIGYLVEHRRYGSPHWVRATPQLVRFTEISLSGLEPGWRYQFRVSAENAVGLSVPGELSELLTVTLQRSAVAAPRFINELVDTVVLENEKIEFSAQFLGQPTPKISWFKDGFEIFSSRRIRIVTENEKSTLIIHQSSFSDVGEIKCTATNKAGHASIKAQVTLEAPPSIRLPRQYEDGLLFELEETIRLKVSVAGCPPPTIFWSHNNELINTNNHYEIENTDKHASLRIQAAERTDRGEYQVKAVNKLGEAVSSFLVTVTDKPSPPGRVQVVMTLGKSVTLAWRSPTDDGGCKIGNYIVEYFRLGWDVWLKAATCRQLTTTIGDLIEGSEYKFRIKAESPYGISEPSEESDTIFIPDTKRGILSPLRSHSQPRDVLINKNAPLPAARKPRSLSSTRPEPSNPTTPVYFYEGGIPKRPARTKTKTPSLTPEPSPVITRKRINPDINKHILDRTSIARDLAYGSPEIKMEKPSFDASKFYHSEKLDEMPTIAVKSTVNVIHYQNPTKESTASNNKTEEISQPALIESQVLLKNKDRTRETCTKSSPERVLANSPPKTHKLTEDKEIPLLKTVELTHSLRQDVQKELIRKRSPSPLRLSRSRSPSPSKFYDYENAISNESPMLQNKNHPLSNSSEFMLVLLPDKSKDEGNIRDAELNFDEQLIPPPMSLSAPELGAEELVFEPLRCSVSSSELLYENALKRFQEFAEMEGKEHNERLNVNIPKIQINSKDDQLIVGLDRSNSLRRRSSGGLTIPQQHNWNYRRHSLKNAPEISDIPENTLRRFPIILDSKSDERTIPELPSTTPLSIESKREIFAKRQRSESEEREEEEFKKVRLKMANQKKEPKKTVGVIQETDWDDLTNEGNIYEESMSDSESSEDMRTENYKFKPIRAEEDEETYHPGLMHQINSTKLKNTNDPPFQILTNPTPLPDPNFVPKPILKKKQDNLDKPSRKSKDTNKSREKSLPVNSHSTNSFEAFEGTSKQRLFSLFPQNKSSKKKNPENKMFKKRAHSPAVQPRQAEISPPTTMSNVNASFPVLPPVQRRADDEIKVVVDHYGDIVRSYGHRMRTVPRLILNADDLKAAAEKESEEEAVKLEESEPESPSDESAAKQSVVRRPSFIEASSALIRTVKESVSAAFANDPMEDDVIPPDAEIIPSMIRRGSNQMSKKKSPKSSLKLDISKTNKKTALPKSENWSHLRSPSPGPTGKKSPATMRRNSLNPPSVQRRNSPGSISPIPFAKPKVREITTQTSRYEDSRMKQEELSAKAEIKVRTTVDYITDLAMFIVACWLYLFQNELLAIPVLLVMVYRQLKEEINKKLPVWMTGKKKAKRK</sequence>
<dbReference type="Pfam" id="PF07679">
    <property type="entry name" value="I-set"/>
    <property type="match status" value="2"/>
</dbReference>
<dbReference type="InterPro" id="IPR003961">
    <property type="entry name" value="FN3_dom"/>
</dbReference>
<feature type="compositionally biased region" description="Polar residues" evidence="3">
    <location>
        <begin position="478"/>
        <end position="491"/>
    </location>
</feature>
<dbReference type="PROSITE" id="PS50835">
    <property type="entry name" value="IG_LIKE"/>
    <property type="match status" value="2"/>
</dbReference>
<keyword evidence="1" id="KW-0677">Repeat</keyword>
<evidence type="ECO:0000256" key="2">
    <source>
        <dbReference type="ARBA" id="ARBA00023319"/>
    </source>
</evidence>
<dbReference type="InterPro" id="IPR003599">
    <property type="entry name" value="Ig_sub"/>
</dbReference>
<dbReference type="InterPro" id="IPR013098">
    <property type="entry name" value="Ig_I-set"/>
</dbReference>
<dbReference type="InterPro" id="IPR007110">
    <property type="entry name" value="Ig-like_dom"/>
</dbReference>
<dbReference type="InterPro" id="IPR036179">
    <property type="entry name" value="Ig-like_dom_sf"/>
</dbReference>
<keyword evidence="2" id="KW-0393">Immunoglobulin domain</keyword>
<dbReference type="SUPFAM" id="SSF48726">
    <property type="entry name" value="Immunoglobulin"/>
    <property type="match status" value="2"/>
</dbReference>
<protein>
    <recommendedName>
        <fullName evidence="9">Titin</fullName>
    </recommendedName>
</protein>
<dbReference type="SMART" id="SM00409">
    <property type="entry name" value="IG"/>
    <property type="match status" value="2"/>
</dbReference>
<feature type="compositionally biased region" description="Polar residues" evidence="3">
    <location>
        <begin position="1298"/>
        <end position="1315"/>
    </location>
</feature>
<evidence type="ECO:0000259" key="6">
    <source>
        <dbReference type="PROSITE" id="PS50853"/>
    </source>
</evidence>
<feature type="region of interest" description="Disordered" evidence="3">
    <location>
        <begin position="619"/>
        <end position="649"/>
    </location>
</feature>
<evidence type="ECO:0000256" key="1">
    <source>
        <dbReference type="ARBA" id="ARBA00022737"/>
    </source>
</evidence>
<feature type="compositionally biased region" description="Polar residues" evidence="3">
    <location>
        <begin position="992"/>
        <end position="1009"/>
    </location>
</feature>
<dbReference type="InterPro" id="IPR013783">
    <property type="entry name" value="Ig-like_fold"/>
</dbReference>
<feature type="region of interest" description="Disordered" evidence="3">
    <location>
        <begin position="668"/>
        <end position="694"/>
    </location>
</feature>
<dbReference type="PROSITE" id="PS50853">
    <property type="entry name" value="FN3"/>
    <property type="match status" value="2"/>
</dbReference>
<dbReference type="GO" id="GO:0009653">
    <property type="term" value="P:anatomical structure morphogenesis"/>
    <property type="evidence" value="ECO:0007669"/>
    <property type="project" value="UniProtKB-ARBA"/>
</dbReference>
<dbReference type="InterPro" id="IPR003598">
    <property type="entry name" value="Ig_sub2"/>
</dbReference>
<dbReference type="SMART" id="SM00408">
    <property type="entry name" value="IGc2"/>
    <property type="match status" value="2"/>
</dbReference>
<feature type="region of interest" description="Disordered" evidence="3">
    <location>
        <begin position="992"/>
        <end position="1057"/>
    </location>
</feature>
<feature type="compositionally biased region" description="Low complexity" evidence="3">
    <location>
        <begin position="677"/>
        <end position="691"/>
    </location>
</feature>
<dbReference type="FunFam" id="2.60.40.10:FF:000031">
    <property type="entry name" value="Myosin-binding protein C, slow type"/>
    <property type="match status" value="1"/>
</dbReference>
<evidence type="ECO:0008006" key="9">
    <source>
        <dbReference type="Google" id="ProtNLM"/>
    </source>
</evidence>
<dbReference type="CDD" id="cd00063">
    <property type="entry name" value="FN3"/>
    <property type="match status" value="2"/>
</dbReference>
<dbReference type="PANTHER" id="PTHR13817:SF167">
    <property type="entry name" value="MYOMESIN AND MYOSIN BINDING PROTEIN"/>
    <property type="match status" value="1"/>
</dbReference>
<dbReference type="SMART" id="SM00060">
    <property type="entry name" value="FN3"/>
    <property type="match status" value="2"/>
</dbReference>
<reference evidence="8" key="1">
    <citation type="submission" date="2023-01" db="EMBL/GenBank/DDBJ databases">
        <title>Key to firefly adult light organ development and bioluminescence: homeobox transcription factors regulate luciferase expression and transportation to peroxisome.</title>
        <authorList>
            <person name="Fu X."/>
        </authorList>
    </citation>
    <scope>NUCLEOTIDE SEQUENCE [LARGE SCALE GENOMIC DNA]</scope>
</reference>
<dbReference type="PRINTS" id="PR00014">
    <property type="entry name" value="FNTYPEIII"/>
</dbReference>
<feature type="region of interest" description="Disordered" evidence="3">
    <location>
        <begin position="1242"/>
        <end position="1329"/>
    </location>
</feature>
<keyword evidence="4" id="KW-0812">Transmembrane</keyword>
<keyword evidence="4" id="KW-1133">Transmembrane helix</keyword>
<feature type="domain" description="Ig-like" evidence="5">
    <location>
        <begin position="161"/>
        <end position="249"/>
    </location>
</feature>
<dbReference type="PANTHER" id="PTHR13817">
    <property type="entry name" value="TITIN"/>
    <property type="match status" value="1"/>
</dbReference>
<dbReference type="InterPro" id="IPR036116">
    <property type="entry name" value="FN3_sf"/>
</dbReference>
<evidence type="ECO:0000313" key="8">
    <source>
        <dbReference type="Proteomes" id="UP001353858"/>
    </source>
</evidence>
<feature type="transmembrane region" description="Helical" evidence="4">
    <location>
        <begin position="1364"/>
        <end position="1391"/>
    </location>
</feature>
<evidence type="ECO:0000256" key="4">
    <source>
        <dbReference type="SAM" id="Phobius"/>
    </source>
</evidence>
<feature type="compositionally biased region" description="Basic and acidic residues" evidence="3">
    <location>
        <begin position="1025"/>
        <end position="1047"/>
    </location>
</feature>
<organism evidence="7 8">
    <name type="scientific">Aquatica leii</name>
    <dbReference type="NCBI Taxonomy" id="1421715"/>
    <lineage>
        <taxon>Eukaryota</taxon>
        <taxon>Metazoa</taxon>
        <taxon>Ecdysozoa</taxon>
        <taxon>Arthropoda</taxon>
        <taxon>Hexapoda</taxon>
        <taxon>Insecta</taxon>
        <taxon>Pterygota</taxon>
        <taxon>Neoptera</taxon>
        <taxon>Endopterygota</taxon>
        <taxon>Coleoptera</taxon>
        <taxon>Polyphaga</taxon>
        <taxon>Elateriformia</taxon>
        <taxon>Elateroidea</taxon>
        <taxon>Lampyridae</taxon>
        <taxon>Luciolinae</taxon>
        <taxon>Aquatica</taxon>
    </lineage>
</organism>
<dbReference type="FunFam" id="2.60.40.10:FF:000612">
    <property type="entry name" value="palladin isoform X1"/>
    <property type="match status" value="1"/>
</dbReference>
<feature type="compositionally biased region" description="Polar residues" evidence="3">
    <location>
        <begin position="1107"/>
        <end position="1116"/>
    </location>
</feature>
<evidence type="ECO:0000256" key="3">
    <source>
        <dbReference type="SAM" id="MobiDB-lite"/>
    </source>
</evidence>
<evidence type="ECO:0000259" key="5">
    <source>
        <dbReference type="PROSITE" id="PS50835"/>
    </source>
</evidence>
<evidence type="ECO:0000313" key="7">
    <source>
        <dbReference type="EMBL" id="KAK4877375.1"/>
    </source>
</evidence>
<comment type="caution">
    <text evidence="7">The sequence shown here is derived from an EMBL/GenBank/DDBJ whole genome shotgun (WGS) entry which is preliminary data.</text>
</comment>
<proteinExistence type="predicted"/>
<gene>
    <name evidence="7" type="ORF">RN001_009881</name>
</gene>
<dbReference type="GO" id="GO:0030154">
    <property type="term" value="P:cell differentiation"/>
    <property type="evidence" value="ECO:0007669"/>
    <property type="project" value="UniProtKB-ARBA"/>
</dbReference>
<feature type="region of interest" description="Disordered" evidence="3">
    <location>
        <begin position="1168"/>
        <end position="1196"/>
    </location>
</feature>
<dbReference type="EMBL" id="JARPUR010000004">
    <property type="protein sequence ID" value="KAK4877375.1"/>
    <property type="molecule type" value="Genomic_DNA"/>
</dbReference>
<dbReference type="Gene3D" id="2.60.40.10">
    <property type="entry name" value="Immunoglobulins"/>
    <property type="match status" value="4"/>
</dbReference>
<dbReference type="SUPFAM" id="SSF49265">
    <property type="entry name" value="Fibronectin type III"/>
    <property type="match status" value="1"/>
</dbReference>
<dbReference type="FunFam" id="2.60.40.10:FF:001806">
    <property type="entry name" value="Blast:Twitchin"/>
    <property type="match status" value="1"/>
</dbReference>
<feature type="region of interest" description="Disordered" evidence="3">
    <location>
        <begin position="451"/>
        <end position="524"/>
    </location>
</feature>